<keyword evidence="1" id="KW-0175">Coiled coil</keyword>
<protein>
    <recommendedName>
        <fullName evidence="2">At4g15545-like C-terminal domain-containing protein</fullName>
    </recommendedName>
</protein>
<dbReference type="OMA" id="IDIGTCD"/>
<feature type="domain" description="At4g15545-like C-terminal" evidence="2">
    <location>
        <begin position="184"/>
        <end position="248"/>
    </location>
</feature>
<keyword evidence="4" id="KW-1185">Reference proteome</keyword>
<name>A0A1J1H6Y8_PLARL</name>
<dbReference type="InterPro" id="IPR058935">
    <property type="entry name" value="At4g15545-like_C"/>
</dbReference>
<dbReference type="OrthoDB" id="5599468at2759"/>
<dbReference type="Proteomes" id="UP000220158">
    <property type="component" value="Chromosome 7"/>
</dbReference>
<dbReference type="KEGG" id="prel:PRELSG_0711900"/>
<dbReference type="PANTHER" id="PTHR47383:SF8">
    <property type="entry name" value="OS01G0768300 PROTEIN"/>
    <property type="match status" value="1"/>
</dbReference>
<organism evidence="3 4">
    <name type="scientific">Plasmodium relictum</name>
    <dbReference type="NCBI Taxonomy" id="85471"/>
    <lineage>
        <taxon>Eukaryota</taxon>
        <taxon>Sar</taxon>
        <taxon>Alveolata</taxon>
        <taxon>Apicomplexa</taxon>
        <taxon>Aconoidasida</taxon>
        <taxon>Haemosporida</taxon>
        <taxon>Plasmodiidae</taxon>
        <taxon>Plasmodium</taxon>
        <taxon>Plasmodium (Haemamoeba)</taxon>
    </lineage>
</organism>
<evidence type="ECO:0000259" key="2">
    <source>
        <dbReference type="Pfam" id="PF25972"/>
    </source>
</evidence>
<accession>A0A1J1H6Y8</accession>
<dbReference type="PANTHER" id="PTHR47383">
    <property type="entry name" value="OS03G0659800 PROTEIN"/>
    <property type="match status" value="1"/>
</dbReference>
<evidence type="ECO:0000313" key="3">
    <source>
        <dbReference type="EMBL" id="CRG99355.1"/>
    </source>
</evidence>
<evidence type="ECO:0000256" key="1">
    <source>
        <dbReference type="SAM" id="Coils"/>
    </source>
</evidence>
<proteinExistence type="predicted"/>
<feature type="coiled-coil region" evidence="1">
    <location>
        <begin position="35"/>
        <end position="111"/>
    </location>
</feature>
<dbReference type="VEuPathDB" id="PlasmoDB:PRELSG_0711900"/>
<evidence type="ECO:0000313" key="4">
    <source>
        <dbReference type="Proteomes" id="UP000220158"/>
    </source>
</evidence>
<dbReference type="InterPro" id="IPR058936">
    <property type="entry name" value="At4g15545-like"/>
</dbReference>
<reference evidence="3 4" key="1">
    <citation type="submission" date="2015-04" db="EMBL/GenBank/DDBJ databases">
        <authorList>
            <consortium name="Pathogen Informatics"/>
        </authorList>
    </citation>
    <scope>NUCLEOTIDE SEQUENCE [LARGE SCALE GENOMIC DNA]</scope>
    <source>
        <strain evidence="3 4">SGS1</strain>
    </source>
</reference>
<dbReference type="GeneID" id="39735456"/>
<dbReference type="EMBL" id="LN835302">
    <property type="protein sequence ID" value="CRG99355.1"/>
    <property type="molecule type" value="Genomic_DNA"/>
</dbReference>
<dbReference type="Pfam" id="PF25972">
    <property type="entry name" value="At4g15545_C"/>
    <property type="match status" value="1"/>
</dbReference>
<gene>
    <name evidence="3" type="ORF">PRELSG_0711900</name>
</gene>
<dbReference type="RefSeq" id="XP_028532362.1">
    <property type="nucleotide sequence ID" value="XM_028675810.1"/>
</dbReference>
<dbReference type="AlphaFoldDB" id="A0A1J1H6Y8"/>
<sequence>MSNAGVTDLSWLPSDADEQLALGFKIVTNAYKTRVNSQEAEIRSLKGQLTEKQDQLSSIQKKYSNLEVQLIEATQRGNQLADENKQLINTIKKLNRDIDRLENLKKAVLNSIQEEHEVEDAHKYYSADDMLQTTAPRTMLEINGNEDACQSIINKIVNSDTQNIINGNFNTPYLGNVSLNEKNSDGRAFFRNARSRLTYEQFNQFLSNIKKLNNHQQKREETLKKAQAIFGESNSDLYEEFKVLISKHS</sequence>